<protein>
    <recommendedName>
        <fullName evidence="1">Peptidase S33 tripeptidyl aminopeptidase-like C-terminal domain-containing protein</fullName>
    </recommendedName>
</protein>
<dbReference type="Gene3D" id="3.40.50.1820">
    <property type="entry name" value="alpha/beta hydrolase"/>
    <property type="match status" value="1"/>
</dbReference>
<dbReference type="EMBL" id="AP027729">
    <property type="protein sequence ID" value="BDZ42983.1"/>
    <property type="molecule type" value="Genomic_DNA"/>
</dbReference>
<gene>
    <name evidence="2" type="ORF">GCM10025865_22820</name>
</gene>
<proteinExistence type="predicted"/>
<dbReference type="SUPFAM" id="SSF53474">
    <property type="entry name" value="alpha/beta-Hydrolases"/>
    <property type="match status" value="1"/>
</dbReference>
<accession>A0ABM8G498</accession>
<dbReference type="InterPro" id="IPR029058">
    <property type="entry name" value="AB_hydrolase_fold"/>
</dbReference>
<feature type="domain" description="Peptidase S33 tripeptidyl aminopeptidase-like C-terminal" evidence="1">
    <location>
        <begin position="15"/>
        <end position="75"/>
    </location>
</feature>
<reference evidence="3" key="1">
    <citation type="journal article" date="2019" name="Int. J. Syst. Evol. Microbiol.">
        <title>The Global Catalogue of Microorganisms (GCM) 10K type strain sequencing project: providing services to taxonomists for standard genome sequencing and annotation.</title>
        <authorList>
            <consortium name="The Broad Institute Genomics Platform"/>
            <consortium name="The Broad Institute Genome Sequencing Center for Infectious Disease"/>
            <person name="Wu L."/>
            <person name="Ma J."/>
        </authorList>
    </citation>
    <scope>NUCLEOTIDE SEQUENCE [LARGE SCALE GENOMIC DNA]</scope>
    <source>
        <strain evidence="3">NBRC 108565</strain>
    </source>
</reference>
<evidence type="ECO:0000259" key="1">
    <source>
        <dbReference type="Pfam" id="PF08386"/>
    </source>
</evidence>
<keyword evidence="3" id="KW-1185">Reference proteome</keyword>
<name>A0ABM8G498_9CELL</name>
<dbReference type="RefSeq" id="WP_350227542.1">
    <property type="nucleotide sequence ID" value="NZ_AP027729.1"/>
</dbReference>
<sequence length="78" mass="8025">MAARPDRTEVLTSFEGPVLVLVGEEDVLSPIGEAEHMVVAHRTADLVIVPAAGHMSPVEAPAAVGEALAALLERASAD</sequence>
<organism evidence="2 3">
    <name type="scientific">Paraoerskovia sediminicola</name>
    <dbReference type="NCBI Taxonomy" id="1138587"/>
    <lineage>
        <taxon>Bacteria</taxon>
        <taxon>Bacillati</taxon>
        <taxon>Actinomycetota</taxon>
        <taxon>Actinomycetes</taxon>
        <taxon>Micrococcales</taxon>
        <taxon>Cellulomonadaceae</taxon>
        <taxon>Paraoerskovia</taxon>
    </lineage>
</organism>
<dbReference type="InterPro" id="IPR013595">
    <property type="entry name" value="Pept_S33_TAP-like_C"/>
</dbReference>
<dbReference type="Pfam" id="PF08386">
    <property type="entry name" value="Abhydrolase_4"/>
    <property type="match status" value="1"/>
</dbReference>
<dbReference type="Proteomes" id="UP001321475">
    <property type="component" value="Chromosome"/>
</dbReference>
<evidence type="ECO:0000313" key="3">
    <source>
        <dbReference type="Proteomes" id="UP001321475"/>
    </source>
</evidence>
<evidence type="ECO:0000313" key="2">
    <source>
        <dbReference type="EMBL" id="BDZ42983.1"/>
    </source>
</evidence>